<gene>
    <name evidence="1" type="ORF">AXH35_00035</name>
</gene>
<dbReference type="AlphaFoldDB" id="A0AAC9FBL2"/>
<dbReference type="EMBL" id="CP014352">
    <property type="protein sequence ID" value="AMS04106.1"/>
    <property type="molecule type" value="Genomic_DNA"/>
</dbReference>
<evidence type="ECO:0000313" key="1">
    <source>
        <dbReference type="EMBL" id="AMS04106.1"/>
    </source>
</evidence>
<proteinExistence type="predicted"/>
<protein>
    <submittedName>
        <fullName evidence="1">Uncharacterized protein</fullName>
    </submittedName>
</protein>
<dbReference type="Proteomes" id="UP000075221">
    <property type="component" value="Chromosome"/>
</dbReference>
<organism evidence="1 2">
    <name type="scientific">Acidipropionibacterium acidipropionici</name>
    <dbReference type="NCBI Taxonomy" id="1748"/>
    <lineage>
        <taxon>Bacteria</taxon>
        <taxon>Bacillati</taxon>
        <taxon>Actinomycetota</taxon>
        <taxon>Actinomycetes</taxon>
        <taxon>Propionibacteriales</taxon>
        <taxon>Propionibacteriaceae</taxon>
        <taxon>Acidipropionibacterium</taxon>
    </lineage>
</organism>
<name>A0AAC9FBL2_9ACTN</name>
<accession>A0AAC9FBL2</accession>
<reference evidence="1 2" key="1">
    <citation type="submission" date="2016-02" db="EMBL/GenBank/DDBJ databases">
        <title>Complete Genome Sequence of Propionibacterium acidipropionici ATCC 55737.</title>
        <authorList>
            <person name="Luna Flores C.H."/>
            <person name="Nielsen L.K."/>
            <person name="Marcellin E."/>
        </authorList>
    </citation>
    <scope>NUCLEOTIDE SEQUENCE [LARGE SCALE GENOMIC DNA]</scope>
    <source>
        <strain evidence="1 2">ATCC 55737</strain>
    </source>
</reference>
<evidence type="ECO:0000313" key="2">
    <source>
        <dbReference type="Proteomes" id="UP000075221"/>
    </source>
</evidence>
<sequence>MTATQAEKTYRDLTEQLYQLEKQGGVSPDEKVPSSFTKYVDGAALKDYTDMLNQTFNKGGRWKSGTYKITGSKESEDKSNPDAQIALESCEDWRQVRSSWPDGISNGQLIHVTSWYRKSDDGTIKQIAYNSKKVSSCDVK</sequence>